<feature type="domain" description="Pseudouridine synthase I TruA alpha/beta" evidence="8">
    <location>
        <begin position="7"/>
        <end position="106"/>
    </location>
</feature>
<dbReference type="GO" id="GO:0160147">
    <property type="term" value="F:tRNA pseudouridine(38-40) synthase activity"/>
    <property type="evidence" value="ECO:0007669"/>
    <property type="project" value="UniProtKB-EC"/>
</dbReference>
<dbReference type="Pfam" id="PF01416">
    <property type="entry name" value="PseudoU_synth_1"/>
    <property type="match status" value="2"/>
</dbReference>
<dbReference type="GO" id="GO:0031119">
    <property type="term" value="P:tRNA pseudouridine synthesis"/>
    <property type="evidence" value="ECO:0007669"/>
    <property type="project" value="UniProtKB-UniRule"/>
</dbReference>
<keyword evidence="3 4" id="KW-0413">Isomerase</keyword>
<keyword evidence="2 4" id="KW-0819">tRNA processing</keyword>
<gene>
    <name evidence="4 9" type="primary">truA</name>
    <name evidence="9" type="ORF">JK634_13120</name>
</gene>
<evidence type="ECO:0000313" key="10">
    <source>
        <dbReference type="Proteomes" id="UP000623681"/>
    </source>
</evidence>
<dbReference type="PANTHER" id="PTHR11142:SF22">
    <property type="entry name" value="TRNA PSEUDOURIDINE SYNTHASE A 2"/>
    <property type="match status" value="1"/>
</dbReference>
<evidence type="ECO:0000256" key="2">
    <source>
        <dbReference type="ARBA" id="ARBA00022694"/>
    </source>
</evidence>
<dbReference type="InterPro" id="IPR001406">
    <property type="entry name" value="PsdUridine_synth_TruA"/>
</dbReference>
<feature type="active site" description="Nucleophile" evidence="4 5">
    <location>
        <position position="54"/>
    </location>
</feature>
<evidence type="ECO:0000256" key="4">
    <source>
        <dbReference type="HAMAP-Rule" id="MF_00171"/>
    </source>
</evidence>
<organism evidence="9 10">
    <name type="scientific">Clostridium paridis</name>
    <dbReference type="NCBI Taxonomy" id="2803863"/>
    <lineage>
        <taxon>Bacteria</taxon>
        <taxon>Bacillati</taxon>
        <taxon>Bacillota</taxon>
        <taxon>Clostridia</taxon>
        <taxon>Eubacteriales</taxon>
        <taxon>Clostridiaceae</taxon>
        <taxon>Clostridium</taxon>
    </lineage>
</organism>
<evidence type="ECO:0000256" key="5">
    <source>
        <dbReference type="PIRSR" id="PIRSR001430-1"/>
    </source>
</evidence>
<dbReference type="PIRSF" id="PIRSF001430">
    <property type="entry name" value="tRNA_psdUrid_synth"/>
    <property type="match status" value="1"/>
</dbReference>
<evidence type="ECO:0000256" key="3">
    <source>
        <dbReference type="ARBA" id="ARBA00023235"/>
    </source>
</evidence>
<dbReference type="InterPro" id="IPR020094">
    <property type="entry name" value="TruA/RsuA/RluB/E/F_N"/>
</dbReference>
<sequence>MQNYKMMIAYDGRKYMGYNKSKDNAEKSIQGKLEMILSKLYDQEIEVIGAVNTDAGVHAKGQVVNFIAPDNRLSEKEIFDYIEKYLTDDIIVLSVETVDERFHSRYLMKSATYEYRLWKKDAPNRPLFERHYVNLMNQTINVNKSREAAKHLLGEHDFLAFTTNKKTKKSIKKLISLDVRETTNEIIITMTANGYLLNMERVIVGTLIQVGLGQLPVSTIQKAFESKDLNDVGHKASADALCLLSVQY</sequence>
<comment type="caution">
    <text evidence="9">The sequence shown here is derived from an EMBL/GenBank/DDBJ whole genome shotgun (WGS) entry which is preliminary data.</text>
</comment>
<proteinExistence type="inferred from homology"/>
<comment type="similarity">
    <text evidence="1 4 7">Belongs to the tRNA pseudouridine synthase TruA family.</text>
</comment>
<evidence type="ECO:0000256" key="1">
    <source>
        <dbReference type="ARBA" id="ARBA00009375"/>
    </source>
</evidence>
<evidence type="ECO:0000313" key="9">
    <source>
        <dbReference type="EMBL" id="MBL4932748.1"/>
    </source>
</evidence>
<dbReference type="EC" id="5.4.99.12" evidence="4"/>
<keyword evidence="10" id="KW-1185">Reference proteome</keyword>
<comment type="function">
    <text evidence="4">Formation of pseudouridine at positions 38, 39 and 40 in the anticodon stem and loop of transfer RNAs.</text>
</comment>
<dbReference type="InterPro" id="IPR020097">
    <property type="entry name" value="PsdUridine_synth_TruA_a/b_dom"/>
</dbReference>
<feature type="binding site" evidence="4 6">
    <location>
        <position position="113"/>
    </location>
    <ligand>
        <name>substrate</name>
    </ligand>
</feature>
<feature type="domain" description="Pseudouridine synthase I TruA alpha/beta" evidence="8">
    <location>
        <begin position="148"/>
        <end position="248"/>
    </location>
</feature>
<dbReference type="InterPro" id="IPR020103">
    <property type="entry name" value="PsdUridine_synth_cat_dom_sf"/>
</dbReference>
<dbReference type="Gene3D" id="3.30.70.660">
    <property type="entry name" value="Pseudouridine synthase I, catalytic domain, C-terminal subdomain"/>
    <property type="match status" value="1"/>
</dbReference>
<evidence type="ECO:0000259" key="8">
    <source>
        <dbReference type="Pfam" id="PF01416"/>
    </source>
</evidence>
<dbReference type="GO" id="GO:0003723">
    <property type="term" value="F:RNA binding"/>
    <property type="evidence" value="ECO:0007669"/>
    <property type="project" value="InterPro"/>
</dbReference>
<evidence type="ECO:0000256" key="6">
    <source>
        <dbReference type="PIRSR" id="PIRSR001430-2"/>
    </source>
</evidence>
<dbReference type="CDD" id="cd02570">
    <property type="entry name" value="PseudoU_synth_EcTruA"/>
    <property type="match status" value="1"/>
</dbReference>
<name>A0A937FII1_9CLOT</name>
<dbReference type="NCBIfam" id="TIGR00071">
    <property type="entry name" value="hisT_truA"/>
    <property type="match status" value="1"/>
</dbReference>
<dbReference type="InterPro" id="IPR020095">
    <property type="entry name" value="PsdUridine_synth_TruA_C"/>
</dbReference>
<protein>
    <recommendedName>
        <fullName evidence="4">tRNA pseudouridine synthase A</fullName>
        <ecNumber evidence="4">5.4.99.12</ecNumber>
    </recommendedName>
    <alternativeName>
        <fullName evidence="4">tRNA pseudouridine(38-40) synthase</fullName>
    </alternativeName>
    <alternativeName>
        <fullName evidence="4">tRNA pseudouridylate synthase I</fullName>
    </alternativeName>
    <alternativeName>
        <fullName evidence="4">tRNA-uridine isomerase I</fullName>
    </alternativeName>
</protein>
<dbReference type="RefSeq" id="WP_202768138.1">
    <property type="nucleotide sequence ID" value="NZ_JAESWA010000023.1"/>
</dbReference>
<dbReference type="PANTHER" id="PTHR11142">
    <property type="entry name" value="PSEUDOURIDYLATE SYNTHASE"/>
    <property type="match status" value="1"/>
</dbReference>
<dbReference type="SUPFAM" id="SSF55120">
    <property type="entry name" value="Pseudouridine synthase"/>
    <property type="match status" value="1"/>
</dbReference>
<reference evidence="9" key="1">
    <citation type="submission" date="2021-01" db="EMBL/GenBank/DDBJ databases">
        <title>Genome public.</title>
        <authorList>
            <person name="Liu C."/>
            <person name="Sun Q."/>
        </authorList>
    </citation>
    <scope>NUCLEOTIDE SEQUENCE</scope>
    <source>
        <strain evidence="9">YIM B02565</strain>
    </source>
</reference>
<comment type="catalytic activity">
    <reaction evidence="4 7">
        <text>uridine(38/39/40) in tRNA = pseudouridine(38/39/40) in tRNA</text>
        <dbReference type="Rhea" id="RHEA:22376"/>
        <dbReference type="Rhea" id="RHEA-COMP:10085"/>
        <dbReference type="Rhea" id="RHEA-COMP:10087"/>
        <dbReference type="ChEBI" id="CHEBI:65314"/>
        <dbReference type="ChEBI" id="CHEBI:65315"/>
        <dbReference type="EC" id="5.4.99.12"/>
    </reaction>
</comment>
<dbReference type="HAMAP" id="MF_00171">
    <property type="entry name" value="TruA"/>
    <property type="match status" value="1"/>
</dbReference>
<accession>A0A937FII1</accession>
<comment type="subunit">
    <text evidence="4">Homodimer.</text>
</comment>
<dbReference type="Proteomes" id="UP000623681">
    <property type="component" value="Unassembled WGS sequence"/>
</dbReference>
<dbReference type="Gene3D" id="3.30.70.580">
    <property type="entry name" value="Pseudouridine synthase I, catalytic domain, N-terminal subdomain"/>
    <property type="match status" value="1"/>
</dbReference>
<evidence type="ECO:0000256" key="7">
    <source>
        <dbReference type="RuleBase" id="RU003792"/>
    </source>
</evidence>
<comment type="caution">
    <text evidence="4">Lacks conserved residue(s) required for the propagation of feature annotation.</text>
</comment>
<dbReference type="AlphaFoldDB" id="A0A937FII1"/>
<dbReference type="EMBL" id="JAESWA010000023">
    <property type="protein sequence ID" value="MBL4932748.1"/>
    <property type="molecule type" value="Genomic_DNA"/>
</dbReference>